<proteinExistence type="predicted"/>
<gene>
    <name evidence="1" type="primary">Necator_chrIII.g11438</name>
    <name evidence="1" type="ORF">RB195_010673</name>
</gene>
<comment type="caution">
    <text evidence="1">The sequence shown here is derived from an EMBL/GenBank/DDBJ whole genome shotgun (WGS) entry which is preliminary data.</text>
</comment>
<evidence type="ECO:0000313" key="2">
    <source>
        <dbReference type="Proteomes" id="UP001303046"/>
    </source>
</evidence>
<reference evidence="1 2" key="1">
    <citation type="submission" date="2023-08" db="EMBL/GenBank/DDBJ databases">
        <title>A Necator americanus chromosomal reference genome.</title>
        <authorList>
            <person name="Ilik V."/>
            <person name="Petrzelkova K.J."/>
            <person name="Pardy F."/>
            <person name="Fuh T."/>
            <person name="Niatou-Singa F.S."/>
            <person name="Gouil Q."/>
            <person name="Baker L."/>
            <person name="Ritchie M.E."/>
            <person name="Jex A.R."/>
            <person name="Gazzola D."/>
            <person name="Li H."/>
            <person name="Toshio Fujiwara R."/>
            <person name="Zhan B."/>
            <person name="Aroian R.V."/>
            <person name="Pafco B."/>
            <person name="Schwarz E.M."/>
        </authorList>
    </citation>
    <scope>NUCLEOTIDE SEQUENCE [LARGE SCALE GENOMIC DNA]</scope>
    <source>
        <strain evidence="1 2">Aroian</strain>
        <tissue evidence="1">Whole animal</tissue>
    </source>
</reference>
<organism evidence="1 2">
    <name type="scientific">Necator americanus</name>
    <name type="common">Human hookworm</name>
    <dbReference type="NCBI Taxonomy" id="51031"/>
    <lineage>
        <taxon>Eukaryota</taxon>
        <taxon>Metazoa</taxon>
        <taxon>Ecdysozoa</taxon>
        <taxon>Nematoda</taxon>
        <taxon>Chromadorea</taxon>
        <taxon>Rhabditida</taxon>
        <taxon>Rhabditina</taxon>
        <taxon>Rhabditomorpha</taxon>
        <taxon>Strongyloidea</taxon>
        <taxon>Ancylostomatidae</taxon>
        <taxon>Bunostominae</taxon>
        <taxon>Necator</taxon>
    </lineage>
</organism>
<evidence type="ECO:0000313" key="1">
    <source>
        <dbReference type="EMBL" id="KAK6743541.1"/>
    </source>
</evidence>
<dbReference type="Proteomes" id="UP001303046">
    <property type="component" value="Unassembled WGS sequence"/>
</dbReference>
<sequence length="139" mass="15443">MSTPEERKFSQKLVGLEACNLPMGFKFYAKHSDRKESIDSGGKPLASETANEDLMMQAKMIKYDVIGLTETRRRHPLNAVYEPGEELFLGTCDSRGVGGVCVLVNTSMAENIDSFEQLPTLIGRLRMRRCSPTPALTTL</sequence>
<keyword evidence="2" id="KW-1185">Reference proteome</keyword>
<protein>
    <submittedName>
        <fullName evidence="1">Uncharacterized protein</fullName>
    </submittedName>
</protein>
<name>A0ABR1CYZ8_NECAM</name>
<dbReference type="EMBL" id="JAVFWL010000003">
    <property type="protein sequence ID" value="KAK6743541.1"/>
    <property type="molecule type" value="Genomic_DNA"/>
</dbReference>
<accession>A0ABR1CYZ8</accession>